<evidence type="ECO:0000313" key="2">
    <source>
        <dbReference type="Proteomes" id="UP000835242"/>
    </source>
</evidence>
<evidence type="ECO:0000313" key="1">
    <source>
        <dbReference type="EMBL" id="CAE6836313.1"/>
    </source>
</evidence>
<dbReference type="RefSeq" id="WP_228600108.1">
    <property type="nucleotide sequence ID" value="NZ_HG992337.1"/>
</dbReference>
<reference evidence="1 2" key="1">
    <citation type="submission" date="2021-02" db="EMBL/GenBank/DDBJ databases">
        <authorList>
            <person name="Pothier F. J."/>
        </authorList>
    </citation>
    <scope>NUCLEOTIDE SEQUENCE [LARGE SCALE GENOMIC DNA]</scope>
    <source>
        <strain evidence="1 2">1314c</strain>
    </source>
</reference>
<dbReference type="Proteomes" id="UP000835242">
    <property type="component" value="Chromosome"/>
</dbReference>
<proteinExistence type="predicted"/>
<evidence type="ECO:0008006" key="3">
    <source>
        <dbReference type="Google" id="ProtNLM"/>
    </source>
</evidence>
<gene>
    <name evidence="1" type="ORF">XA1314C_37100</name>
</gene>
<dbReference type="EMBL" id="HG992337">
    <property type="protein sequence ID" value="CAE6836313.1"/>
    <property type="molecule type" value="Genomic_DNA"/>
</dbReference>
<organism evidence="1 2">
    <name type="scientific">Xanthomonas arboricola</name>
    <dbReference type="NCBI Taxonomy" id="56448"/>
    <lineage>
        <taxon>Bacteria</taxon>
        <taxon>Pseudomonadati</taxon>
        <taxon>Pseudomonadota</taxon>
        <taxon>Gammaproteobacteria</taxon>
        <taxon>Lysobacterales</taxon>
        <taxon>Lysobacteraceae</taxon>
        <taxon>Xanthomonas</taxon>
    </lineage>
</organism>
<name>A0AAU9I3Q8_9XANT</name>
<dbReference type="AlphaFoldDB" id="A0AAU9I3Q8"/>
<protein>
    <recommendedName>
        <fullName evidence="3">Hemolysin</fullName>
    </recommendedName>
</protein>
<sequence>MVAIPRPQAAIADRAGLPTHEWYTYLLDLANSAGMTPDQLQRFEQLVAAVDALQQQGGGRANIQGVGSVEVVGMEIMQIYLVGDNDAPGASWYYGTGLDGAKGWYAIADALAVTTDLTKAVAGTGVSTFGLADLPDSGTGTAIYKTTRDAKGRTSGQVAATTSDLPEGTNRYFTDARADARADARIAAQKGQPNGLASLGIDGKVPAAQLPTSSSGVTSVNARTGAVAVPDFVSKATAPTATDYGRALINGDRWRNTGNGVLYTYQDGAWLYDNAASLSRYVPARLSSGTASPIPLNADGTIPARLSNGTVSNIPTQA</sequence>
<accession>A0AAU9I3Q8</accession>
<dbReference type="EMBL" id="HG992337">
    <property type="protein sequence ID" value="CAE6836316.1"/>
    <property type="molecule type" value="Genomic_DNA"/>
</dbReference>